<evidence type="ECO:0000313" key="1">
    <source>
        <dbReference type="EMBL" id="VVO11025.1"/>
    </source>
</evidence>
<dbReference type="AlphaFoldDB" id="A0A5E7DGD5"/>
<reference evidence="1 2" key="1">
    <citation type="submission" date="2019-09" db="EMBL/GenBank/DDBJ databases">
        <authorList>
            <person name="Chandra G."/>
            <person name="Truman W A."/>
        </authorList>
    </citation>
    <scope>NUCLEOTIDE SEQUENCE [LARGE SCALE GENOMIC DNA]</scope>
    <source>
        <strain evidence="1">PS712</strain>
    </source>
</reference>
<protein>
    <submittedName>
        <fullName evidence="1">Uncharacterized protein</fullName>
    </submittedName>
</protein>
<name>A0A5E7DGD5_PSEFL</name>
<sequence>MTSAPTFATLLRRGMSKGPKPYLDETAFYVGKVSTGRRNGLYGCFSDIG</sequence>
<evidence type="ECO:0000313" key="2">
    <source>
        <dbReference type="Proteomes" id="UP000326018"/>
    </source>
</evidence>
<dbReference type="Proteomes" id="UP000326018">
    <property type="component" value="Unassembled WGS sequence"/>
</dbReference>
<dbReference type="EMBL" id="CABVIB010000017">
    <property type="protein sequence ID" value="VVO11025.1"/>
    <property type="molecule type" value="Genomic_DNA"/>
</dbReference>
<organism evidence="1 2">
    <name type="scientific">Pseudomonas fluorescens</name>
    <dbReference type="NCBI Taxonomy" id="294"/>
    <lineage>
        <taxon>Bacteria</taxon>
        <taxon>Pseudomonadati</taxon>
        <taxon>Pseudomonadota</taxon>
        <taxon>Gammaproteobacteria</taxon>
        <taxon>Pseudomonadales</taxon>
        <taxon>Pseudomonadaceae</taxon>
        <taxon>Pseudomonas</taxon>
    </lineage>
</organism>
<accession>A0A5E7DGD5</accession>
<gene>
    <name evidence="1" type="ORF">PS712_03457</name>
</gene>
<proteinExistence type="predicted"/>